<accession>A0A136KI31</accession>
<dbReference type="GO" id="GO:0051156">
    <property type="term" value="P:glucose 6-phosphate metabolic process"/>
    <property type="evidence" value="ECO:0007669"/>
    <property type="project" value="TreeGrafter"/>
</dbReference>
<dbReference type="PROSITE" id="PS51463">
    <property type="entry name" value="P_GLUCOSE_ISOMERASE_3"/>
    <property type="match status" value="1"/>
</dbReference>
<keyword evidence="3 4" id="KW-0413">Isomerase</keyword>
<keyword evidence="1 4" id="KW-0312">Gluconeogenesis</keyword>
<evidence type="ECO:0000256" key="3">
    <source>
        <dbReference type="ARBA" id="ARBA00023235"/>
    </source>
</evidence>
<evidence type="ECO:0000256" key="4">
    <source>
        <dbReference type="RuleBase" id="RU000612"/>
    </source>
</evidence>
<comment type="catalytic activity">
    <reaction evidence="4">
        <text>alpha-D-glucose 6-phosphate = beta-D-fructose 6-phosphate</text>
        <dbReference type="Rhea" id="RHEA:11816"/>
        <dbReference type="ChEBI" id="CHEBI:57634"/>
        <dbReference type="ChEBI" id="CHEBI:58225"/>
        <dbReference type="EC" id="5.3.1.9"/>
    </reaction>
</comment>
<dbReference type="InterPro" id="IPR046348">
    <property type="entry name" value="SIS_dom_sf"/>
</dbReference>
<protein>
    <recommendedName>
        <fullName evidence="4">Glucose-6-phosphate isomerase</fullName>
        <ecNumber evidence="4">5.3.1.9</ecNumber>
    </recommendedName>
</protein>
<dbReference type="InterPro" id="IPR035476">
    <property type="entry name" value="SIS_PGI_1"/>
</dbReference>
<dbReference type="GO" id="GO:0006094">
    <property type="term" value="P:gluconeogenesis"/>
    <property type="evidence" value="ECO:0007669"/>
    <property type="project" value="UniProtKB-KW"/>
</dbReference>
<dbReference type="PRINTS" id="PR00662">
    <property type="entry name" value="G6PISOMERASE"/>
</dbReference>
<organism evidence="5 6">
    <name type="scientific">candidate division WS6 bacterium OLB21</name>
    <dbReference type="NCBI Taxonomy" id="1617427"/>
    <lineage>
        <taxon>Bacteria</taxon>
        <taxon>Candidatus Dojkabacteria</taxon>
    </lineage>
</organism>
<dbReference type="GO" id="GO:0004347">
    <property type="term" value="F:glucose-6-phosphate isomerase activity"/>
    <property type="evidence" value="ECO:0007669"/>
    <property type="project" value="UniProtKB-EC"/>
</dbReference>
<dbReference type="Proteomes" id="UP000070449">
    <property type="component" value="Unassembled WGS sequence"/>
</dbReference>
<proteinExistence type="inferred from homology"/>
<gene>
    <name evidence="5" type="primary">pgi</name>
    <name evidence="5" type="ORF">UZ20_WS6002000665</name>
</gene>
<evidence type="ECO:0000256" key="1">
    <source>
        <dbReference type="ARBA" id="ARBA00022432"/>
    </source>
</evidence>
<dbReference type="GO" id="GO:0097367">
    <property type="term" value="F:carbohydrate derivative binding"/>
    <property type="evidence" value="ECO:0007669"/>
    <property type="project" value="InterPro"/>
</dbReference>
<dbReference type="PATRIC" id="fig|1617427.3.peg.695"/>
<dbReference type="GO" id="GO:0005829">
    <property type="term" value="C:cytosol"/>
    <property type="evidence" value="ECO:0007669"/>
    <property type="project" value="TreeGrafter"/>
</dbReference>
<dbReference type="STRING" id="1617427.UZ20_WS6002000665"/>
<dbReference type="AlphaFoldDB" id="A0A136KI31"/>
<dbReference type="PANTHER" id="PTHR11469:SF1">
    <property type="entry name" value="GLUCOSE-6-PHOSPHATE ISOMERASE"/>
    <property type="match status" value="1"/>
</dbReference>
<dbReference type="Gene3D" id="3.40.50.10490">
    <property type="entry name" value="Glucose-6-phosphate isomerase like protein, domain 1"/>
    <property type="match status" value="2"/>
</dbReference>
<dbReference type="InterPro" id="IPR001672">
    <property type="entry name" value="G6P_Isomerase"/>
</dbReference>
<comment type="caution">
    <text evidence="5">The sequence shown here is derived from an EMBL/GenBank/DDBJ whole genome shotgun (WGS) entry which is preliminary data.</text>
</comment>
<evidence type="ECO:0000313" key="5">
    <source>
        <dbReference type="EMBL" id="KXK08953.1"/>
    </source>
</evidence>
<comment type="similarity">
    <text evidence="4">Belongs to the GPI family.</text>
</comment>
<dbReference type="Pfam" id="PF00342">
    <property type="entry name" value="PGI"/>
    <property type="match status" value="1"/>
</dbReference>
<dbReference type="CDD" id="cd05015">
    <property type="entry name" value="SIS_PGI_1"/>
    <property type="match status" value="1"/>
</dbReference>
<dbReference type="EMBL" id="JYPD01000021">
    <property type="protein sequence ID" value="KXK08953.1"/>
    <property type="molecule type" value="Genomic_DNA"/>
</dbReference>
<evidence type="ECO:0000313" key="6">
    <source>
        <dbReference type="Proteomes" id="UP000070449"/>
    </source>
</evidence>
<sequence>MDTNKMQQSIKITPAPKNRVEEYFASNRYLQKYEMHLGKVYSERKYNDPASSLCLPHDEELLSAVGAAVDAVVSPDLRWVVVVGIGGSNLGTQAVYEALNGVEANLKDSVTPKLFFLDTNSPLRVKALFELLDRDIVSIEQVVVNVISKSGTTTETAANFEVIFQYLQNRFGKDAKKQFVITTDIDSKLWIAAKAKGLLLLPVPKEVGGRFSVFSAVGLFPLMLAGVYIEDFRAGAVEMLKSLGSYNLKQNLAMQSALEIYTNYLEDRETYVNFFFNPELESLGKWYRQLMAESLGKKDNIHYAEVRTGITPVVSIGSVDLHSMAQLYFGGPNDKFTSIIYAQDNSLDVKVPEKLELDLVDSLKGKSFSNITEAIIAGLDLAYANNNIPCNRIEIAEISAKTLGAYMQMRMLEIMYMGHFMNIDAFNQPSVEDYKNETRKFLEK</sequence>
<dbReference type="PANTHER" id="PTHR11469">
    <property type="entry name" value="GLUCOSE-6-PHOSPHATE ISOMERASE"/>
    <property type="match status" value="1"/>
</dbReference>
<evidence type="ECO:0000256" key="2">
    <source>
        <dbReference type="ARBA" id="ARBA00023152"/>
    </source>
</evidence>
<dbReference type="UniPathway" id="UPA00109">
    <property type="reaction ID" value="UER00181"/>
</dbReference>
<keyword evidence="2 4" id="KW-0324">Glycolysis</keyword>
<dbReference type="GO" id="GO:0048029">
    <property type="term" value="F:monosaccharide binding"/>
    <property type="evidence" value="ECO:0007669"/>
    <property type="project" value="TreeGrafter"/>
</dbReference>
<comment type="pathway">
    <text evidence="4">Carbohydrate degradation; glycolysis; D-glyceraldehyde 3-phosphate and glycerone phosphate from D-glucose: step 2/4.</text>
</comment>
<name>A0A136KI31_9BACT</name>
<dbReference type="SUPFAM" id="SSF53697">
    <property type="entry name" value="SIS domain"/>
    <property type="match status" value="1"/>
</dbReference>
<dbReference type="GO" id="GO:0006096">
    <property type="term" value="P:glycolytic process"/>
    <property type="evidence" value="ECO:0007669"/>
    <property type="project" value="UniProtKB-UniPathway"/>
</dbReference>
<reference evidence="5 6" key="1">
    <citation type="submission" date="2015-02" db="EMBL/GenBank/DDBJ databases">
        <title>Improved understanding of the partial-nitritation anammox process through 23 genomes representing the majority of the microbial community.</title>
        <authorList>
            <person name="Speth D.R."/>
            <person name="In T Zandt M."/>
            <person name="Guerrero Cruz S."/>
            <person name="Jetten M.S."/>
            <person name="Dutilh B.E."/>
        </authorList>
    </citation>
    <scope>NUCLEOTIDE SEQUENCE [LARGE SCALE GENOMIC DNA]</scope>
    <source>
        <strain evidence="5">OLB21</strain>
    </source>
</reference>
<dbReference type="EC" id="5.3.1.9" evidence="4"/>